<protein>
    <submittedName>
        <fullName evidence="1">Uncharacterized protein</fullName>
    </submittedName>
</protein>
<evidence type="ECO:0000313" key="1">
    <source>
        <dbReference type="EMBL" id="BCU68903.1"/>
    </source>
</evidence>
<gene>
    <name evidence="1" type="ORF">KN1_02000</name>
</gene>
<dbReference type="RefSeq" id="WP_221288866.1">
    <property type="nucleotide sequence ID" value="NZ_AP024597.1"/>
</dbReference>
<sequence>MLEKTRKKLYYVSLLFLLPIFLLVASSSIVSASIGNVSGCVIDTVDLKCPTYFLFWKTGCVTVGIVSENGTYLTYNNGNSVTASTSTFDRSYNNCYNVQETGSMNNFQSSPPCFQSTATFSFGPEGPCARNAPAGTETFQIIIKLIPCYNGGYLLYVKGLASGSYNYVKTCQSSSSPIPPIIIEGDVDG</sequence>
<dbReference type="KEGG" id="csty:KN1_02000"/>
<dbReference type="EMBL" id="AP024597">
    <property type="protein sequence ID" value="BCU68903.1"/>
    <property type="molecule type" value="Genomic_DNA"/>
</dbReference>
<reference evidence="1 2" key="1">
    <citation type="submission" date="2021-04" db="EMBL/GenBank/DDBJ databases">
        <title>Complete genome sequence of Stygiolobus sp. KN-1.</title>
        <authorList>
            <person name="Nakamura K."/>
            <person name="Sakai H."/>
            <person name="Kurosawa N."/>
        </authorList>
    </citation>
    <scope>NUCLEOTIDE SEQUENCE [LARGE SCALE GENOMIC DNA]</scope>
    <source>
        <strain evidence="1 2">KN-1</strain>
    </source>
</reference>
<accession>A0A8D5U4E7</accession>
<name>A0A8D5U4E7_9CREN</name>
<dbReference type="Proteomes" id="UP000825123">
    <property type="component" value="Chromosome"/>
</dbReference>
<dbReference type="GeneID" id="66161953"/>
<proteinExistence type="predicted"/>
<evidence type="ECO:0000313" key="2">
    <source>
        <dbReference type="Proteomes" id="UP000825123"/>
    </source>
</evidence>
<dbReference type="AlphaFoldDB" id="A0A8D5U4E7"/>
<keyword evidence="2" id="KW-1185">Reference proteome</keyword>
<organism evidence="1 2">
    <name type="scientific">Stygiolobus caldivivus</name>
    <dbReference type="NCBI Taxonomy" id="2824673"/>
    <lineage>
        <taxon>Archaea</taxon>
        <taxon>Thermoproteota</taxon>
        <taxon>Thermoprotei</taxon>
        <taxon>Sulfolobales</taxon>
        <taxon>Sulfolobaceae</taxon>
        <taxon>Stygiolobus</taxon>
    </lineage>
</organism>